<accession>A0A0E9LT98</accession>
<dbReference type="AlphaFoldDB" id="A0A0E9LT98"/>
<dbReference type="InterPro" id="IPR017918">
    <property type="entry name" value="N-reg_PII_CS"/>
</dbReference>
<comment type="similarity">
    <text evidence="2">Belongs to the P(II) protein family.</text>
</comment>
<dbReference type="SMART" id="SM00938">
    <property type="entry name" value="P-II"/>
    <property type="match status" value="1"/>
</dbReference>
<dbReference type="GO" id="GO:0030234">
    <property type="term" value="F:enzyme regulator activity"/>
    <property type="evidence" value="ECO:0007669"/>
    <property type="project" value="InterPro"/>
</dbReference>
<dbReference type="PRINTS" id="PR00340">
    <property type="entry name" value="PIIGLNB"/>
</dbReference>
<dbReference type="STRING" id="1236989.JCM15548_1954"/>
<dbReference type="PROSITE" id="PS51343">
    <property type="entry name" value="PII_GLNB_DOM"/>
    <property type="match status" value="1"/>
</dbReference>
<dbReference type="SUPFAM" id="SSF54913">
    <property type="entry name" value="GlnB-like"/>
    <property type="match status" value="1"/>
</dbReference>
<dbReference type="PANTHER" id="PTHR30115:SF11">
    <property type="entry name" value="NITROGEN REGULATORY PROTEIN P-II HOMOLOG"/>
    <property type="match status" value="1"/>
</dbReference>
<dbReference type="RefSeq" id="WP_062122525.1">
    <property type="nucleotide sequence ID" value="NZ_BAZW01000004.1"/>
</dbReference>
<keyword evidence="4" id="KW-1185">Reference proteome</keyword>
<dbReference type="PROSITE" id="PS00638">
    <property type="entry name" value="PII_GLNB_CTER"/>
    <property type="match status" value="1"/>
</dbReference>
<dbReference type="PANTHER" id="PTHR30115">
    <property type="entry name" value="NITROGEN REGULATORY PROTEIN P-II"/>
    <property type="match status" value="1"/>
</dbReference>
<protein>
    <submittedName>
        <fullName evidence="3">Nitrogen regulatory protein P-II</fullName>
    </submittedName>
</protein>
<evidence type="ECO:0000256" key="2">
    <source>
        <dbReference type="RuleBase" id="RU003936"/>
    </source>
</evidence>
<sequence>MKKIEAIIRLTKYEEVRKALEEQDITFFSYWDVRGVGTAIEGHLYRGNVYDTSIIERRLISIVVRDENVDKTVEAITRAARTGEIGDGRVFIANVEETYKIRTGESGPETLYVKK</sequence>
<dbReference type="InterPro" id="IPR015867">
    <property type="entry name" value="N-reg_PII/ATP_PRibTrfase_C"/>
</dbReference>
<evidence type="ECO:0000313" key="3">
    <source>
        <dbReference type="EMBL" id="GAO28822.1"/>
    </source>
</evidence>
<dbReference type="EMBL" id="BAZW01000004">
    <property type="protein sequence ID" value="GAO28822.1"/>
    <property type="molecule type" value="Genomic_DNA"/>
</dbReference>
<dbReference type="GO" id="GO:0005829">
    <property type="term" value="C:cytosol"/>
    <property type="evidence" value="ECO:0007669"/>
    <property type="project" value="TreeGrafter"/>
</dbReference>
<feature type="modified residue" description="O-UMP-tyrosine" evidence="1">
    <location>
        <position position="50"/>
    </location>
</feature>
<dbReference type="Proteomes" id="UP000032900">
    <property type="component" value="Unassembled WGS sequence"/>
</dbReference>
<dbReference type="OrthoDB" id="9802729at2"/>
<dbReference type="InterPro" id="IPR002187">
    <property type="entry name" value="N-reg_PII"/>
</dbReference>
<evidence type="ECO:0000256" key="1">
    <source>
        <dbReference type="PIRSR" id="PIRSR602187-50"/>
    </source>
</evidence>
<name>A0A0E9LT98_9BACT</name>
<organism evidence="3 4">
    <name type="scientific">Geofilum rubicundum JCM 15548</name>
    <dbReference type="NCBI Taxonomy" id="1236989"/>
    <lineage>
        <taxon>Bacteria</taxon>
        <taxon>Pseudomonadati</taxon>
        <taxon>Bacteroidota</taxon>
        <taxon>Bacteroidia</taxon>
        <taxon>Marinilabiliales</taxon>
        <taxon>Marinilabiliaceae</taxon>
        <taxon>Geofilum</taxon>
    </lineage>
</organism>
<dbReference type="GO" id="GO:0005524">
    <property type="term" value="F:ATP binding"/>
    <property type="evidence" value="ECO:0007669"/>
    <property type="project" value="TreeGrafter"/>
</dbReference>
<keyword evidence="1" id="KW-0597">Phosphoprotein</keyword>
<comment type="caution">
    <text evidence="3">The sequence shown here is derived from an EMBL/GenBank/DDBJ whole genome shotgun (WGS) entry which is preliminary data.</text>
</comment>
<reference evidence="3 4" key="1">
    <citation type="journal article" date="2015" name="Microbes Environ.">
        <title>Distribution and evolution of nitrogen fixation genes in the phylum bacteroidetes.</title>
        <authorList>
            <person name="Inoue J."/>
            <person name="Oshima K."/>
            <person name="Suda W."/>
            <person name="Sakamoto M."/>
            <person name="Iino T."/>
            <person name="Noda S."/>
            <person name="Hongoh Y."/>
            <person name="Hattori M."/>
            <person name="Ohkuma M."/>
        </authorList>
    </citation>
    <scope>NUCLEOTIDE SEQUENCE [LARGE SCALE GENOMIC DNA]</scope>
    <source>
        <strain evidence="3">JCM 15548</strain>
    </source>
</reference>
<proteinExistence type="inferred from homology"/>
<dbReference type="Pfam" id="PF00543">
    <property type="entry name" value="P-II"/>
    <property type="match status" value="1"/>
</dbReference>
<gene>
    <name evidence="3" type="ORF">JCM15548_1954</name>
</gene>
<evidence type="ECO:0000313" key="4">
    <source>
        <dbReference type="Proteomes" id="UP000032900"/>
    </source>
</evidence>
<dbReference type="Gene3D" id="3.30.70.120">
    <property type="match status" value="1"/>
</dbReference>
<dbReference type="GO" id="GO:0006808">
    <property type="term" value="P:regulation of nitrogen utilization"/>
    <property type="evidence" value="ECO:0007669"/>
    <property type="project" value="InterPro"/>
</dbReference>
<dbReference type="InterPro" id="IPR011322">
    <property type="entry name" value="N-reg_PII-like_a/b"/>
</dbReference>